<accession>A0ABU0MRG1</accession>
<keyword evidence="2" id="KW-0175">Coiled coil</keyword>
<dbReference type="Gene3D" id="1.10.287.470">
    <property type="entry name" value="Helix hairpin bin"/>
    <property type="match status" value="1"/>
</dbReference>
<sequence length="467" mass="51284">MTGQPGGPQPSASPRQPMGQQAGQGAGMEVFSTFIRMEESARHAETVEELRHIMVNDLRRLFHFEQAALIIGDGRSESARLEAVSGVALVEAEAPFVAWMNRAARHLMAREDAGETHPVSSDMLPAREQAEWAEWLHPQTLWCPLKTKDGMVLGALLLTRNHPWPQAETVMLDRIADCYAYAWRALAGPRRRWRRPTARRWLLLAVLAVLVAALAAPIRQSALAPAEIVAIAPLAVSAPLDGVIARFKVRPNQPVIAGQVLFEFDDTNLRNQVAVSERALAVAQAELRQVTQGAMIDRKQAGQVALSENQVRLRQTELDYARALAARIAVTAERDGVAVFTDENEWIGRPVVTGQRILQIADPSHTELSVAVPVRDAIVLTPGAAIDLFLDVEPLVRRSATLASASYEAEMTPAGVLSYRVRADFPSDQPAPRIGLQGTAKIYGERVPLALYLFRRPLSTLRQTIGF</sequence>
<dbReference type="Gene3D" id="2.40.50.100">
    <property type="match status" value="1"/>
</dbReference>
<dbReference type="Proteomes" id="UP001244552">
    <property type="component" value="Unassembled WGS sequence"/>
</dbReference>
<dbReference type="PANTHER" id="PTHR32347:SF23">
    <property type="entry name" value="BLL5650 PROTEIN"/>
    <property type="match status" value="1"/>
</dbReference>
<keyword evidence="4" id="KW-0472">Membrane</keyword>
<dbReference type="InterPro" id="IPR050465">
    <property type="entry name" value="UPF0194_transport"/>
</dbReference>
<dbReference type="SUPFAM" id="SSF111369">
    <property type="entry name" value="HlyD-like secretion proteins"/>
    <property type="match status" value="1"/>
</dbReference>
<proteinExistence type="predicted"/>
<organism evidence="5 6">
    <name type="scientific">Azospirillum picis</name>
    <dbReference type="NCBI Taxonomy" id="488438"/>
    <lineage>
        <taxon>Bacteria</taxon>
        <taxon>Pseudomonadati</taxon>
        <taxon>Pseudomonadota</taxon>
        <taxon>Alphaproteobacteria</taxon>
        <taxon>Rhodospirillales</taxon>
        <taxon>Azospirillaceae</taxon>
        <taxon>Azospirillum</taxon>
    </lineage>
</organism>
<keyword evidence="4" id="KW-0812">Transmembrane</keyword>
<protein>
    <recommendedName>
        <fullName evidence="7">Membrane fusion protein biotin-lipoyl like domain-containing protein</fullName>
    </recommendedName>
</protein>
<reference evidence="5 6" key="1">
    <citation type="submission" date="2023-07" db="EMBL/GenBank/DDBJ databases">
        <title>Genomic Encyclopedia of Type Strains, Phase IV (KMG-IV): sequencing the most valuable type-strain genomes for metagenomic binning, comparative biology and taxonomic classification.</title>
        <authorList>
            <person name="Goeker M."/>
        </authorList>
    </citation>
    <scope>NUCLEOTIDE SEQUENCE [LARGE SCALE GENOMIC DNA]</scope>
    <source>
        <strain evidence="5 6">DSM 19922</strain>
    </source>
</reference>
<dbReference type="PANTHER" id="PTHR32347">
    <property type="entry name" value="EFFLUX SYSTEM COMPONENT YKNX-RELATED"/>
    <property type="match status" value="1"/>
</dbReference>
<dbReference type="Gene3D" id="3.30.450.40">
    <property type="match status" value="1"/>
</dbReference>
<feature type="region of interest" description="Disordered" evidence="3">
    <location>
        <begin position="1"/>
        <end position="25"/>
    </location>
</feature>
<dbReference type="RefSeq" id="WP_209983958.1">
    <property type="nucleotide sequence ID" value="NZ_JAGINO010000013.1"/>
</dbReference>
<keyword evidence="6" id="KW-1185">Reference proteome</keyword>
<evidence type="ECO:0000256" key="4">
    <source>
        <dbReference type="SAM" id="Phobius"/>
    </source>
</evidence>
<evidence type="ECO:0008006" key="7">
    <source>
        <dbReference type="Google" id="ProtNLM"/>
    </source>
</evidence>
<evidence type="ECO:0000313" key="5">
    <source>
        <dbReference type="EMBL" id="MDQ0536075.1"/>
    </source>
</evidence>
<feature type="transmembrane region" description="Helical" evidence="4">
    <location>
        <begin position="201"/>
        <end position="218"/>
    </location>
</feature>
<comment type="caution">
    <text evidence="5">The sequence shown here is derived from an EMBL/GenBank/DDBJ whole genome shotgun (WGS) entry which is preliminary data.</text>
</comment>
<dbReference type="InterPro" id="IPR029016">
    <property type="entry name" value="GAF-like_dom_sf"/>
</dbReference>
<comment type="subcellular location">
    <subcellularLocation>
        <location evidence="1">Cell envelope</location>
    </subcellularLocation>
</comment>
<dbReference type="EMBL" id="JAUSVU010000023">
    <property type="protein sequence ID" value="MDQ0536075.1"/>
    <property type="molecule type" value="Genomic_DNA"/>
</dbReference>
<keyword evidence="4" id="KW-1133">Transmembrane helix</keyword>
<gene>
    <name evidence="5" type="ORF">QO018_004966</name>
</gene>
<evidence type="ECO:0000313" key="6">
    <source>
        <dbReference type="Proteomes" id="UP001244552"/>
    </source>
</evidence>
<evidence type="ECO:0000256" key="2">
    <source>
        <dbReference type="ARBA" id="ARBA00023054"/>
    </source>
</evidence>
<evidence type="ECO:0000256" key="1">
    <source>
        <dbReference type="ARBA" id="ARBA00004196"/>
    </source>
</evidence>
<evidence type="ECO:0000256" key="3">
    <source>
        <dbReference type="SAM" id="MobiDB-lite"/>
    </source>
</evidence>
<name>A0ABU0MRG1_9PROT</name>
<feature type="compositionally biased region" description="Low complexity" evidence="3">
    <location>
        <begin position="9"/>
        <end position="23"/>
    </location>
</feature>